<proteinExistence type="predicted"/>
<dbReference type="EMBL" id="CM000884">
    <property type="protein sequence ID" value="KQJ85449.1"/>
    <property type="molecule type" value="Genomic_DNA"/>
</dbReference>
<dbReference type="EnsemblPlants" id="KQJ85449">
    <property type="protein sequence ID" value="KQJ85449"/>
    <property type="gene ID" value="BRADI_5g27105v3"/>
</dbReference>
<dbReference type="Proteomes" id="UP000008810">
    <property type="component" value="Chromosome 5"/>
</dbReference>
<dbReference type="InParanoid" id="A0A0Q3P926"/>
<evidence type="ECO:0000313" key="1">
    <source>
        <dbReference type="EMBL" id="KQJ85449.1"/>
    </source>
</evidence>
<sequence length="89" mass="9800">MDGYLSEMPTRSDEWVSGTSRCCTSLCNNKQTVTPNSLLEWPSLLEGYLKTASLYQFSCLRFSQVSAAAAAGMVGSKPWQIFPVLLNKS</sequence>
<gene>
    <name evidence="1" type="ORF">BRADI_5g27105v3</name>
</gene>
<dbReference type="Gramene" id="KQJ85449">
    <property type="protein sequence ID" value="KQJ85449"/>
    <property type="gene ID" value="BRADI_5g27105v3"/>
</dbReference>
<protein>
    <submittedName>
        <fullName evidence="1 2">Uncharacterized protein</fullName>
    </submittedName>
</protein>
<evidence type="ECO:0000313" key="2">
    <source>
        <dbReference type="EnsemblPlants" id="KQJ85449"/>
    </source>
</evidence>
<reference evidence="1 2" key="1">
    <citation type="journal article" date="2010" name="Nature">
        <title>Genome sequencing and analysis of the model grass Brachypodium distachyon.</title>
        <authorList>
            <consortium name="International Brachypodium Initiative"/>
        </authorList>
    </citation>
    <scope>NUCLEOTIDE SEQUENCE [LARGE SCALE GENOMIC DNA]</scope>
    <source>
        <strain evidence="1 2">Bd21</strain>
    </source>
</reference>
<dbReference type="AlphaFoldDB" id="A0A0Q3P926"/>
<reference evidence="1" key="2">
    <citation type="submission" date="2017-06" db="EMBL/GenBank/DDBJ databases">
        <title>WGS assembly of Brachypodium distachyon.</title>
        <authorList>
            <consortium name="The International Brachypodium Initiative"/>
            <person name="Lucas S."/>
            <person name="Harmon-Smith M."/>
            <person name="Lail K."/>
            <person name="Tice H."/>
            <person name="Grimwood J."/>
            <person name="Bruce D."/>
            <person name="Barry K."/>
            <person name="Shu S."/>
            <person name="Lindquist E."/>
            <person name="Wang M."/>
            <person name="Pitluck S."/>
            <person name="Vogel J.P."/>
            <person name="Garvin D.F."/>
            <person name="Mockler T.C."/>
            <person name="Schmutz J."/>
            <person name="Rokhsar D."/>
            <person name="Bevan M.W."/>
        </authorList>
    </citation>
    <scope>NUCLEOTIDE SEQUENCE</scope>
    <source>
        <strain evidence="1">Bd21</strain>
    </source>
</reference>
<reference evidence="2" key="3">
    <citation type="submission" date="2018-08" db="UniProtKB">
        <authorList>
            <consortium name="EnsemblPlants"/>
        </authorList>
    </citation>
    <scope>IDENTIFICATION</scope>
    <source>
        <strain evidence="2">cv. Bd21</strain>
    </source>
</reference>
<organism evidence="1">
    <name type="scientific">Brachypodium distachyon</name>
    <name type="common">Purple false brome</name>
    <name type="synonym">Trachynia distachya</name>
    <dbReference type="NCBI Taxonomy" id="15368"/>
    <lineage>
        <taxon>Eukaryota</taxon>
        <taxon>Viridiplantae</taxon>
        <taxon>Streptophyta</taxon>
        <taxon>Embryophyta</taxon>
        <taxon>Tracheophyta</taxon>
        <taxon>Spermatophyta</taxon>
        <taxon>Magnoliopsida</taxon>
        <taxon>Liliopsida</taxon>
        <taxon>Poales</taxon>
        <taxon>Poaceae</taxon>
        <taxon>BOP clade</taxon>
        <taxon>Pooideae</taxon>
        <taxon>Stipodae</taxon>
        <taxon>Brachypodieae</taxon>
        <taxon>Brachypodium</taxon>
    </lineage>
</organism>
<evidence type="ECO:0000313" key="3">
    <source>
        <dbReference type="Proteomes" id="UP000008810"/>
    </source>
</evidence>
<name>A0A0Q3P926_BRADI</name>
<accession>A0A0Q3P926</accession>
<keyword evidence="3" id="KW-1185">Reference proteome</keyword>